<dbReference type="PATRIC" id="fig|632772.20.peg.4856"/>
<keyword evidence="4 7" id="KW-0812">Transmembrane</keyword>
<dbReference type="InterPro" id="IPR020846">
    <property type="entry name" value="MFS_dom"/>
</dbReference>
<feature type="transmembrane region" description="Helical" evidence="7">
    <location>
        <begin position="192"/>
        <end position="211"/>
    </location>
</feature>
<feature type="transmembrane region" description="Helical" evidence="7">
    <location>
        <begin position="23"/>
        <end position="49"/>
    </location>
</feature>
<dbReference type="Pfam" id="PF07690">
    <property type="entry name" value="MFS_1"/>
    <property type="match status" value="1"/>
</dbReference>
<feature type="transmembrane region" description="Helical" evidence="7">
    <location>
        <begin position="410"/>
        <end position="428"/>
    </location>
</feature>
<evidence type="ECO:0000256" key="3">
    <source>
        <dbReference type="ARBA" id="ARBA00022475"/>
    </source>
</evidence>
<dbReference type="AlphaFoldDB" id="C1BB38"/>
<feature type="transmembrane region" description="Helical" evidence="7">
    <location>
        <begin position="61"/>
        <end position="84"/>
    </location>
</feature>
<feature type="transmembrane region" description="Helical" evidence="7">
    <location>
        <begin position="123"/>
        <end position="148"/>
    </location>
</feature>
<dbReference type="InterPro" id="IPR011701">
    <property type="entry name" value="MFS"/>
</dbReference>
<feature type="transmembrane region" description="Helical" evidence="7">
    <location>
        <begin position="283"/>
        <end position="302"/>
    </location>
</feature>
<name>C1BB38_RHOOB</name>
<dbReference type="GO" id="GO:0022857">
    <property type="term" value="F:transmembrane transporter activity"/>
    <property type="evidence" value="ECO:0007669"/>
    <property type="project" value="InterPro"/>
</dbReference>
<evidence type="ECO:0000256" key="4">
    <source>
        <dbReference type="ARBA" id="ARBA00022692"/>
    </source>
</evidence>
<comment type="subcellular location">
    <subcellularLocation>
        <location evidence="1">Cell membrane</location>
        <topology evidence="1">Multi-pass membrane protein</topology>
    </subcellularLocation>
</comment>
<evidence type="ECO:0000256" key="6">
    <source>
        <dbReference type="ARBA" id="ARBA00023136"/>
    </source>
</evidence>
<proteinExistence type="predicted"/>
<feature type="transmembrane region" description="Helical" evidence="7">
    <location>
        <begin position="245"/>
        <end position="263"/>
    </location>
</feature>
<dbReference type="KEGG" id="rop:ROP_46440"/>
<dbReference type="PANTHER" id="PTHR43045">
    <property type="entry name" value="SHIKIMATE TRANSPORTER"/>
    <property type="match status" value="1"/>
</dbReference>
<evidence type="ECO:0000313" key="10">
    <source>
        <dbReference type="Proteomes" id="UP000002212"/>
    </source>
</evidence>
<feature type="transmembrane region" description="Helical" evidence="7">
    <location>
        <begin position="386"/>
        <end position="404"/>
    </location>
</feature>
<evidence type="ECO:0000256" key="7">
    <source>
        <dbReference type="SAM" id="Phobius"/>
    </source>
</evidence>
<reference evidence="9 10" key="1">
    <citation type="submission" date="2009-03" db="EMBL/GenBank/DDBJ databases">
        <title>Comparison of the complete genome sequences of Rhodococcus erythropolis PR4 and Rhodococcus opacus B4.</title>
        <authorList>
            <person name="Takarada H."/>
            <person name="Sekine M."/>
            <person name="Hosoyama A."/>
            <person name="Yamada R."/>
            <person name="Fujisawa T."/>
            <person name="Omata S."/>
            <person name="Shimizu A."/>
            <person name="Tsukatani N."/>
            <person name="Tanikawa S."/>
            <person name="Fujita N."/>
            <person name="Harayama S."/>
        </authorList>
    </citation>
    <scope>NUCLEOTIDE SEQUENCE [LARGE SCALE GENOMIC DNA]</scope>
    <source>
        <strain evidence="9 10">B4</strain>
    </source>
</reference>
<evidence type="ECO:0000256" key="1">
    <source>
        <dbReference type="ARBA" id="ARBA00004651"/>
    </source>
</evidence>
<feature type="transmembrane region" description="Helical" evidence="7">
    <location>
        <begin position="339"/>
        <end position="365"/>
    </location>
</feature>
<dbReference type="PROSITE" id="PS50850">
    <property type="entry name" value="MFS"/>
    <property type="match status" value="1"/>
</dbReference>
<gene>
    <name evidence="9" type="ordered locus">ROP_46440</name>
</gene>
<dbReference type="SUPFAM" id="SSF103473">
    <property type="entry name" value="MFS general substrate transporter"/>
    <property type="match status" value="1"/>
</dbReference>
<feature type="domain" description="Major facilitator superfamily (MFS) profile" evidence="8">
    <location>
        <begin position="20"/>
        <end position="437"/>
    </location>
</feature>
<accession>C1BB38</accession>
<dbReference type="STRING" id="632772.ROP_46440"/>
<keyword evidence="6 7" id="KW-0472">Membrane</keyword>
<keyword evidence="3" id="KW-1003">Cell membrane</keyword>
<dbReference type="PANTHER" id="PTHR43045:SF1">
    <property type="entry name" value="SHIKIMATE TRANSPORTER"/>
    <property type="match status" value="1"/>
</dbReference>
<evidence type="ECO:0000256" key="5">
    <source>
        <dbReference type="ARBA" id="ARBA00022989"/>
    </source>
</evidence>
<feature type="transmembrane region" description="Helical" evidence="7">
    <location>
        <begin position="314"/>
        <end position="333"/>
    </location>
</feature>
<feature type="transmembrane region" description="Helical" evidence="7">
    <location>
        <begin position="160"/>
        <end position="180"/>
    </location>
</feature>
<evidence type="ECO:0000256" key="2">
    <source>
        <dbReference type="ARBA" id="ARBA00022448"/>
    </source>
</evidence>
<evidence type="ECO:0000313" key="9">
    <source>
        <dbReference type="EMBL" id="BAH52891.1"/>
    </source>
</evidence>
<keyword evidence="5 7" id="KW-1133">Transmembrane helix</keyword>
<dbReference type="Proteomes" id="UP000002212">
    <property type="component" value="Chromosome"/>
</dbReference>
<sequence length="449" mass="47729">MTESSTDHPIKPPPMTMNRVRRAVVVGSALEWFDFYLYASMAALVFGPIFFPSENSANATLAAFATFAVGFLARPVGGILFGVIADRVGRKRVLSISFLLMGGSSVLIGLIPTYASIGILAPILLVAFRILQGLGAGAEVGSAMAVAYEHAVPGSRGRQGAWTALGVNIGLFASAVAVAGLTSLDRELLQSWAWRIPFVASLVLVVFGLWIRRQMPETPEFEQVVSTVPNQKKARPLRDLFKSEWRGLAVVMVITFGYNGVSYTFKTFSLSYLTQFRDVAANVGAVGIMLASGCAIVIAPLAGRLCDQVDAARVIYFGAAGTAAMAFPFFWLLNSGKPTYIWAALILTTGILVPAMLAASGSFLARQFPAKVRTSGLGTGREVSGAIAGALAPLGALTMVTMSSDHATRGVSTLFLIGATCIAVGCMFDQQRRVNSRSLVDPVEQRISR</sequence>
<dbReference type="HOGENOM" id="CLU_001265_39_5_11"/>
<dbReference type="GO" id="GO:0005886">
    <property type="term" value="C:plasma membrane"/>
    <property type="evidence" value="ECO:0007669"/>
    <property type="project" value="UniProtKB-SubCell"/>
</dbReference>
<dbReference type="Gene3D" id="1.20.1250.20">
    <property type="entry name" value="MFS general substrate transporter like domains"/>
    <property type="match status" value="2"/>
</dbReference>
<dbReference type="InterPro" id="IPR036259">
    <property type="entry name" value="MFS_trans_sf"/>
</dbReference>
<keyword evidence="2" id="KW-0813">Transport</keyword>
<protein>
    <submittedName>
        <fullName evidence="9">Putative MFS transporter</fullName>
    </submittedName>
</protein>
<organism evidence="9 10">
    <name type="scientific">Rhodococcus opacus (strain B4)</name>
    <dbReference type="NCBI Taxonomy" id="632772"/>
    <lineage>
        <taxon>Bacteria</taxon>
        <taxon>Bacillati</taxon>
        <taxon>Actinomycetota</taxon>
        <taxon>Actinomycetes</taxon>
        <taxon>Mycobacteriales</taxon>
        <taxon>Nocardiaceae</taxon>
        <taxon>Rhodococcus</taxon>
    </lineage>
</organism>
<dbReference type="EMBL" id="AP011115">
    <property type="protein sequence ID" value="BAH52891.1"/>
    <property type="molecule type" value="Genomic_DNA"/>
</dbReference>
<feature type="transmembrane region" description="Helical" evidence="7">
    <location>
        <begin position="96"/>
        <end position="117"/>
    </location>
</feature>
<evidence type="ECO:0000259" key="8">
    <source>
        <dbReference type="PROSITE" id="PS50850"/>
    </source>
</evidence>